<dbReference type="InterPro" id="IPR023393">
    <property type="entry name" value="START-like_dom_sf"/>
</dbReference>
<dbReference type="RefSeq" id="WP_146921778.1">
    <property type="nucleotide sequence ID" value="NZ_CP042430.1"/>
</dbReference>
<gene>
    <name evidence="1" type="ORF">FSW04_18795</name>
</gene>
<dbReference type="Proteomes" id="UP000321805">
    <property type="component" value="Chromosome"/>
</dbReference>
<name>A0A5B8U8Y3_9ACTN</name>
<proteinExistence type="predicted"/>
<dbReference type="OrthoDB" id="3255669at2"/>
<protein>
    <recommendedName>
        <fullName evidence="3">SRPBCC family protein</fullName>
    </recommendedName>
</protein>
<keyword evidence="2" id="KW-1185">Reference proteome</keyword>
<dbReference type="KEGG" id="bsol:FSW04_18795"/>
<sequence>MIGDRWGATVEEVAARHPCDALVPAGAVRADRAISVAAPVGLVFRWLCQLRAAPYSYDWLDNRGRRSPAELTLGLDDLRAGQRFMTLFRLACFAPGEHLTLRSGHATAVTYATRPQAAGTRLAVRVALALPRWAAAPLVAGDLIMMRRQLLTLRALAERDAAA</sequence>
<accession>A0A5B8U8Y3</accession>
<dbReference type="AlphaFoldDB" id="A0A5B8U8Y3"/>
<organism evidence="1 2">
    <name type="scientific">Baekduia soli</name>
    <dbReference type="NCBI Taxonomy" id="496014"/>
    <lineage>
        <taxon>Bacteria</taxon>
        <taxon>Bacillati</taxon>
        <taxon>Actinomycetota</taxon>
        <taxon>Thermoleophilia</taxon>
        <taxon>Solirubrobacterales</taxon>
        <taxon>Baekduiaceae</taxon>
        <taxon>Baekduia</taxon>
    </lineage>
</organism>
<evidence type="ECO:0000313" key="2">
    <source>
        <dbReference type="Proteomes" id="UP000321805"/>
    </source>
</evidence>
<dbReference type="EMBL" id="CP042430">
    <property type="protein sequence ID" value="QEC49417.1"/>
    <property type="molecule type" value="Genomic_DNA"/>
</dbReference>
<evidence type="ECO:0000313" key="1">
    <source>
        <dbReference type="EMBL" id="QEC49417.1"/>
    </source>
</evidence>
<dbReference type="Gene3D" id="3.30.530.20">
    <property type="match status" value="1"/>
</dbReference>
<evidence type="ECO:0008006" key="3">
    <source>
        <dbReference type="Google" id="ProtNLM"/>
    </source>
</evidence>
<reference evidence="1 2" key="1">
    <citation type="journal article" date="2018" name="J. Microbiol.">
        <title>Baekduia soli gen. nov., sp. nov., a novel bacterium isolated from the soil of Baekdu Mountain and proposal of a novel family name, Baekduiaceae fam. nov.</title>
        <authorList>
            <person name="An D.S."/>
            <person name="Siddiqi M.Z."/>
            <person name="Kim K.H."/>
            <person name="Yu H.S."/>
            <person name="Im W.T."/>
        </authorList>
    </citation>
    <scope>NUCLEOTIDE SEQUENCE [LARGE SCALE GENOMIC DNA]</scope>
    <source>
        <strain evidence="1 2">BR7-21</strain>
    </source>
</reference>